<accession>A0A1B1YUJ2</accession>
<evidence type="ECO:0000313" key="4">
    <source>
        <dbReference type="Proteomes" id="UP000092952"/>
    </source>
</evidence>
<dbReference type="STRING" id="1810504.PG2T_10315"/>
<keyword evidence="4" id="KW-1185">Reference proteome</keyword>
<dbReference type="PRINTS" id="PR00080">
    <property type="entry name" value="SDRFAMILY"/>
</dbReference>
<protein>
    <recommendedName>
        <fullName evidence="5">Short-chain dehydrogenase</fullName>
    </recommendedName>
</protein>
<evidence type="ECO:0008006" key="5">
    <source>
        <dbReference type="Google" id="ProtNLM"/>
    </source>
</evidence>
<dbReference type="CDD" id="cd05233">
    <property type="entry name" value="SDR_c"/>
    <property type="match status" value="1"/>
</dbReference>
<dbReference type="Pfam" id="PF13561">
    <property type="entry name" value="adh_short_C2"/>
    <property type="match status" value="1"/>
</dbReference>
<dbReference type="PRINTS" id="PR00081">
    <property type="entry name" value="GDHRDH"/>
</dbReference>
<dbReference type="FunFam" id="3.40.50.720:FF:000084">
    <property type="entry name" value="Short-chain dehydrogenase reductase"/>
    <property type="match status" value="1"/>
</dbReference>
<keyword evidence="2" id="KW-0560">Oxidoreductase</keyword>
<sequence length="259" mass="26187">MSGTAPGIGDITGKRLLIVGASRGIGLAIATRAAQLGAMVHLTARSAQAAAGTAAALAATAGAQVTGHGLDIAAADATARLDAVLQATGDLDALIYNAGVSPVYARPEHITDAAFDQIMTVNLRGPFLAARAFGARCLTQGRPGAIVFIASVASLIGTPRVAAYSASKAGVLGLTRSLAVDWATDGIRINAVAPGWVATDMTQGLQDNRHLHDSLTARVPMGRFAQPDEIADVALFLASDSARYVTGSVYSVDGGLLAG</sequence>
<dbReference type="KEGG" id="gbi:PG2T_10315"/>
<dbReference type="OrthoDB" id="286404at2"/>
<dbReference type="AlphaFoldDB" id="A0A1B1YUJ2"/>
<dbReference type="PANTHER" id="PTHR42760">
    <property type="entry name" value="SHORT-CHAIN DEHYDROGENASES/REDUCTASES FAMILY MEMBER"/>
    <property type="match status" value="1"/>
</dbReference>
<evidence type="ECO:0000313" key="3">
    <source>
        <dbReference type="EMBL" id="ANX04530.1"/>
    </source>
</evidence>
<dbReference type="PANTHER" id="PTHR42760:SF133">
    <property type="entry name" value="3-OXOACYL-[ACYL-CARRIER-PROTEIN] REDUCTASE"/>
    <property type="match status" value="1"/>
</dbReference>
<dbReference type="Gene3D" id="3.40.50.720">
    <property type="entry name" value="NAD(P)-binding Rossmann-like Domain"/>
    <property type="match status" value="1"/>
</dbReference>
<dbReference type="GO" id="GO:0048038">
    <property type="term" value="F:quinone binding"/>
    <property type="evidence" value="ECO:0007669"/>
    <property type="project" value="TreeGrafter"/>
</dbReference>
<dbReference type="InParanoid" id="A0A1B1YUJ2"/>
<name>A0A1B1YUJ2_9GAMM</name>
<dbReference type="InterPro" id="IPR036291">
    <property type="entry name" value="NAD(P)-bd_dom_sf"/>
</dbReference>
<evidence type="ECO:0000256" key="2">
    <source>
        <dbReference type="ARBA" id="ARBA00023002"/>
    </source>
</evidence>
<dbReference type="EMBL" id="CP014671">
    <property type="protein sequence ID" value="ANX04530.1"/>
    <property type="molecule type" value="Genomic_DNA"/>
</dbReference>
<evidence type="ECO:0000256" key="1">
    <source>
        <dbReference type="ARBA" id="ARBA00006484"/>
    </source>
</evidence>
<dbReference type="InterPro" id="IPR020904">
    <property type="entry name" value="Sc_DH/Rdtase_CS"/>
</dbReference>
<dbReference type="GO" id="GO:0006633">
    <property type="term" value="P:fatty acid biosynthetic process"/>
    <property type="evidence" value="ECO:0007669"/>
    <property type="project" value="TreeGrafter"/>
</dbReference>
<dbReference type="GO" id="GO:0016616">
    <property type="term" value="F:oxidoreductase activity, acting on the CH-OH group of donors, NAD or NADP as acceptor"/>
    <property type="evidence" value="ECO:0007669"/>
    <property type="project" value="TreeGrafter"/>
</dbReference>
<dbReference type="RefSeq" id="WP_068804914.1">
    <property type="nucleotide sequence ID" value="NZ_CP014671.1"/>
</dbReference>
<comment type="similarity">
    <text evidence="1">Belongs to the short-chain dehydrogenases/reductases (SDR) family.</text>
</comment>
<proteinExistence type="inferred from homology"/>
<gene>
    <name evidence="3" type="ORF">PG2T_10315</name>
</gene>
<dbReference type="Proteomes" id="UP000092952">
    <property type="component" value="Chromosome"/>
</dbReference>
<organism evidence="3 4">
    <name type="scientific">Immundisolibacter cernigliae</name>
    <dbReference type="NCBI Taxonomy" id="1810504"/>
    <lineage>
        <taxon>Bacteria</taxon>
        <taxon>Pseudomonadati</taxon>
        <taxon>Pseudomonadota</taxon>
        <taxon>Gammaproteobacteria</taxon>
        <taxon>Immundisolibacterales</taxon>
        <taxon>Immundisolibacteraceae</taxon>
        <taxon>Immundisolibacter</taxon>
    </lineage>
</organism>
<dbReference type="InterPro" id="IPR002347">
    <property type="entry name" value="SDR_fam"/>
</dbReference>
<reference evidence="4" key="1">
    <citation type="submission" date="2016-03" db="EMBL/GenBank/DDBJ databases">
        <title>Complete genome sequence of Solimmundus cernigliae, representing a novel lineage of polycyclic aromatic hydrocarbon degraders within the Gammaproteobacteria.</title>
        <authorList>
            <person name="Singleton D.R."/>
            <person name="Dickey A.N."/>
            <person name="Scholl E.H."/>
            <person name="Wright F.A."/>
            <person name="Aitken M.D."/>
        </authorList>
    </citation>
    <scope>NUCLEOTIDE SEQUENCE [LARGE SCALE GENOMIC DNA]</scope>
    <source>
        <strain evidence="4">TR3.2</strain>
    </source>
</reference>
<dbReference type="SUPFAM" id="SSF51735">
    <property type="entry name" value="NAD(P)-binding Rossmann-fold domains"/>
    <property type="match status" value="1"/>
</dbReference>
<dbReference type="PROSITE" id="PS00061">
    <property type="entry name" value="ADH_SHORT"/>
    <property type="match status" value="1"/>
</dbReference>